<proteinExistence type="predicted"/>
<dbReference type="EMBL" id="UGYO01000002">
    <property type="protein sequence ID" value="SUJ10331.1"/>
    <property type="molecule type" value="Genomic_DNA"/>
</dbReference>
<dbReference type="Proteomes" id="UP000254069">
    <property type="component" value="Unassembled WGS sequence"/>
</dbReference>
<protein>
    <submittedName>
        <fullName evidence="1">Uncharacterized protein</fullName>
    </submittedName>
</protein>
<name>A0A380C045_9GAMM</name>
<accession>A0A380C045</accession>
<sequence>MFAHLFRKRKIRQYARKLSRDLLKHYGKKRYYSRNQLERALIRQKLRRPARDGDSNGRISTNEYYAYAMYCSPAEFSRISMQTSIAQGSSEPDYGQLRREAAEVIFGRPQDFSITSLHDACTGHSAAETAAADPGCDSGSD</sequence>
<evidence type="ECO:0000313" key="2">
    <source>
        <dbReference type="Proteomes" id="UP000254069"/>
    </source>
</evidence>
<dbReference type="PROSITE" id="PS00018">
    <property type="entry name" value="EF_HAND_1"/>
    <property type="match status" value="1"/>
</dbReference>
<dbReference type="RefSeq" id="WP_115390498.1">
    <property type="nucleotide sequence ID" value="NZ_JADZHC010000045.1"/>
</dbReference>
<evidence type="ECO:0000313" key="1">
    <source>
        <dbReference type="EMBL" id="SUJ10331.1"/>
    </source>
</evidence>
<gene>
    <name evidence="1" type="ORF">NCTC10738_04281</name>
</gene>
<dbReference type="Pfam" id="PF20196">
    <property type="entry name" value="DUF6559"/>
    <property type="match status" value="1"/>
</dbReference>
<dbReference type="AlphaFoldDB" id="A0A380C045"/>
<dbReference type="InterPro" id="IPR046689">
    <property type="entry name" value="DUF6559"/>
</dbReference>
<reference evidence="1 2" key="1">
    <citation type="submission" date="2018-06" db="EMBL/GenBank/DDBJ databases">
        <authorList>
            <consortium name="Pathogen Informatics"/>
            <person name="Doyle S."/>
        </authorList>
    </citation>
    <scope>NUCLEOTIDE SEQUENCE [LARGE SCALE GENOMIC DNA]</scope>
    <source>
        <strain evidence="1 2">NCTC10738</strain>
    </source>
</reference>
<dbReference type="InterPro" id="IPR018247">
    <property type="entry name" value="EF_Hand_1_Ca_BS"/>
</dbReference>
<keyword evidence="2" id="KW-1185">Reference proteome</keyword>
<organism evidence="1 2">
    <name type="scientific">Shewanella algae</name>
    <dbReference type="NCBI Taxonomy" id="38313"/>
    <lineage>
        <taxon>Bacteria</taxon>
        <taxon>Pseudomonadati</taxon>
        <taxon>Pseudomonadota</taxon>
        <taxon>Gammaproteobacteria</taxon>
        <taxon>Alteromonadales</taxon>
        <taxon>Shewanellaceae</taxon>
        <taxon>Shewanella</taxon>
    </lineage>
</organism>